<dbReference type="PRINTS" id="PR01035">
    <property type="entry name" value="TCRTETA"/>
</dbReference>
<reference evidence="9" key="1">
    <citation type="submission" date="2007-02" db="EMBL/GenBank/DDBJ databases">
        <title>Complete sequence of Pyrobaculum calidifontis JCM 11548.</title>
        <authorList>
            <consortium name="US DOE Joint Genome Institute"/>
            <person name="Copeland A."/>
            <person name="Lucas S."/>
            <person name="Lapidus A."/>
            <person name="Barry K."/>
            <person name="Glavina del Rio T."/>
            <person name="Dalin E."/>
            <person name="Tice H."/>
            <person name="Pitluck S."/>
            <person name="Chain P."/>
            <person name="Malfatti S."/>
            <person name="Shin M."/>
            <person name="Vergez L."/>
            <person name="Schmutz J."/>
            <person name="Larimer F."/>
            <person name="Land M."/>
            <person name="Hauser L."/>
            <person name="Kyrpides N."/>
            <person name="Mikhailova N."/>
            <person name="Cozen A.E."/>
            <person name="Fitz-Gibbon S.T."/>
            <person name="House C.H."/>
            <person name="Saltikov C."/>
            <person name="Lowe T.M."/>
            <person name="Richardson P."/>
        </authorList>
    </citation>
    <scope>NUCLEOTIDE SEQUENCE [LARGE SCALE GENOMIC DNA]</scope>
    <source>
        <strain evidence="9">JCM 11548</strain>
    </source>
</reference>
<keyword evidence="10" id="KW-1185">Reference proteome</keyword>
<keyword evidence="2" id="KW-0813">Transport</keyword>
<dbReference type="GeneID" id="4908974"/>
<evidence type="ECO:0000313" key="10">
    <source>
        <dbReference type="Proteomes" id="UP000001431"/>
    </source>
</evidence>
<dbReference type="Gene3D" id="1.20.1250.20">
    <property type="entry name" value="MFS general substrate transporter like domains"/>
    <property type="match status" value="1"/>
</dbReference>
<accession>A3MSL0</accession>
<comment type="subcellular location">
    <subcellularLocation>
        <location evidence="1">Cell membrane</location>
        <topology evidence="1">Multi-pass membrane protein</topology>
    </subcellularLocation>
</comment>
<dbReference type="GO" id="GO:0022857">
    <property type="term" value="F:transmembrane transporter activity"/>
    <property type="evidence" value="ECO:0007669"/>
    <property type="project" value="InterPro"/>
</dbReference>
<gene>
    <name evidence="9" type="ordered locus">Pcal_0190</name>
</gene>
<dbReference type="KEGG" id="pcl:Pcal_0190"/>
<dbReference type="eggNOG" id="arCOG00130">
    <property type="taxonomic scope" value="Archaea"/>
</dbReference>
<dbReference type="InterPro" id="IPR011701">
    <property type="entry name" value="MFS"/>
</dbReference>
<dbReference type="CDD" id="cd17330">
    <property type="entry name" value="MFS_SLC46_TetA_like"/>
    <property type="match status" value="1"/>
</dbReference>
<feature type="transmembrane region" description="Helical" evidence="7">
    <location>
        <begin position="41"/>
        <end position="60"/>
    </location>
</feature>
<evidence type="ECO:0000259" key="8">
    <source>
        <dbReference type="PROSITE" id="PS50850"/>
    </source>
</evidence>
<evidence type="ECO:0000256" key="6">
    <source>
        <dbReference type="ARBA" id="ARBA00023136"/>
    </source>
</evidence>
<dbReference type="InterPro" id="IPR020846">
    <property type="entry name" value="MFS_dom"/>
</dbReference>
<evidence type="ECO:0000256" key="3">
    <source>
        <dbReference type="ARBA" id="ARBA00022475"/>
    </source>
</evidence>
<feature type="transmembrane region" description="Helical" evidence="7">
    <location>
        <begin position="264"/>
        <end position="281"/>
    </location>
</feature>
<name>A3MSL0_PYRCJ</name>
<dbReference type="PROSITE" id="PS50850">
    <property type="entry name" value="MFS"/>
    <property type="match status" value="1"/>
</dbReference>
<dbReference type="OrthoDB" id="117970at2157"/>
<evidence type="ECO:0000256" key="4">
    <source>
        <dbReference type="ARBA" id="ARBA00022692"/>
    </source>
</evidence>
<dbReference type="PANTHER" id="PTHR23517:SF3">
    <property type="entry name" value="INTEGRAL MEMBRANE TRANSPORT PROTEIN"/>
    <property type="match status" value="1"/>
</dbReference>
<organism evidence="9 10">
    <name type="scientific">Pyrobaculum calidifontis (strain DSM 21063 / JCM 11548 / VA1)</name>
    <dbReference type="NCBI Taxonomy" id="410359"/>
    <lineage>
        <taxon>Archaea</taxon>
        <taxon>Thermoproteota</taxon>
        <taxon>Thermoprotei</taxon>
        <taxon>Thermoproteales</taxon>
        <taxon>Thermoproteaceae</taxon>
        <taxon>Pyrobaculum</taxon>
    </lineage>
</organism>
<dbReference type="AlphaFoldDB" id="A3MSL0"/>
<keyword evidence="4 7" id="KW-0812">Transmembrane</keyword>
<feature type="domain" description="Major facilitator superfamily (MFS) profile" evidence="8">
    <location>
        <begin position="7"/>
        <end position="388"/>
    </location>
</feature>
<feature type="transmembrane region" description="Helical" evidence="7">
    <location>
        <begin position="97"/>
        <end position="119"/>
    </location>
</feature>
<evidence type="ECO:0000256" key="2">
    <source>
        <dbReference type="ARBA" id="ARBA00022448"/>
    </source>
</evidence>
<proteinExistence type="predicted"/>
<keyword evidence="3" id="KW-1003">Cell membrane</keyword>
<dbReference type="HOGENOM" id="CLU_001265_10_11_2"/>
<feature type="transmembrane region" description="Helical" evidence="7">
    <location>
        <begin position="72"/>
        <end position="91"/>
    </location>
</feature>
<feature type="transmembrane region" description="Helical" evidence="7">
    <location>
        <begin position="7"/>
        <end position="29"/>
    </location>
</feature>
<evidence type="ECO:0000256" key="1">
    <source>
        <dbReference type="ARBA" id="ARBA00004651"/>
    </source>
</evidence>
<dbReference type="EMBL" id="CP000561">
    <property type="protein sequence ID" value="ABO07627.1"/>
    <property type="molecule type" value="Genomic_DNA"/>
</dbReference>
<sequence>MAGPRAVRYVLLTAAVLHMMGFSAVVPVTSTLVKSLGGDSVVQGLLASAFTLAQLVSAPLWGWASDRLGRRVIIAVGLGLAAIGHAGLYLARDLPTAFVARAVSGLGGGTLPVIQAAVLELSRPEERAASMAQFGAALGIGFVAGPLLGGALSILSPRDPFLAAAVLSATAALWSTAVYESAPTAAPQPKAEGRGAGVNPLYLVVFFLLNASYAQLEAFISFYGGDLGLRPMYVGIAMSLASAAAVTAQTVVKRLEKERPTDSDIAIGLAVMAAGLATAAVPTPYTYFTGVVVSAAGQVIATAFISKAVATSANRVGLAFGEMQAAGSLGRLAGPVDEGLLYKTLGPTPSFLEGAGLAAMGLLLIIGATRLNLTPTLPTLSQDKREKA</sequence>
<evidence type="ECO:0000256" key="7">
    <source>
        <dbReference type="SAM" id="Phobius"/>
    </source>
</evidence>
<keyword evidence="5 7" id="KW-1133">Transmembrane helix</keyword>
<dbReference type="InterPro" id="IPR036259">
    <property type="entry name" value="MFS_trans_sf"/>
</dbReference>
<dbReference type="GO" id="GO:0005886">
    <property type="term" value="C:plasma membrane"/>
    <property type="evidence" value="ECO:0007669"/>
    <property type="project" value="UniProtKB-SubCell"/>
</dbReference>
<dbReference type="Proteomes" id="UP000001431">
    <property type="component" value="Chromosome"/>
</dbReference>
<dbReference type="InterPro" id="IPR050171">
    <property type="entry name" value="MFS_Transporters"/>
</dbReference>
<dbReference type="InterPro" id="IPR001958">
    <property type="entry name" value="Tet-R_TetA/multi-R_MdtG-like"/>
</dbReference>
<feature type="transmembrane region" description="Helical" evidence="7">
    <location>
        <begin position="232"/>
        <end position="252"/>
    </location>
</feature>
<protein>
    <submittedName>
        <fullName evidence="9">Major facilitator superfamily MFS_1</fullName>
    </submittedName>
</protein>
<dbReference type="STRING" id="410359.Pcal_0190"/>
<dbReference type="Pfam" id="PF07690">
    <property type="entry name" value="MFS_1"/>
    <property type="match status" value="1"/>
</dbReference>
<evidence type="ECO:0000313" key="9">
    <source>
        <dbReference type="EMBL" id="ABO07627.1"/>
    </source>
</evidence>
<keyword evidence="6 7" id="KW-0472">Membrane</keyword>
<feature type="transmembrane region" description="Helical" evidence="7">
    <location>
        <begin position="131"/>
        <end position="155"/>
    </location>
</feature>
<feature type="transmembrane region" description="Helical" evidence="7">
    <location>
        <begin position="351"/>
        <end position="371"/>
    </location>
</feature>
<dbReference type="SUPFAM" id="SSF103473">
    <property type="entry name" value="MFS general substrate transporter"/>
    <property type="match status" value="1"/>
</dbReference>
<feature type="transmembrane region" description="Helical" evidence="7">
    <location>
        <begin position="200"/>
        <end position="220"/>
    </location>
</feature>
<feature type="transmembrane region" description="Helical" evidence="7">
    <location>
        <begin position="161"/>
        <end position="179"/>
    </location>
</feature>
<evidence type="ECO:0000256" key="5">
    <source>
        <dbReference type="ARBA" id="ARBA00022989"/>
    </source>
</evidence>
<dbReference type="PANTHER" id="PTHR23517">
    <property type="entry name" value="RESISTANCE PROTEIN MDTM, PUTATIVE-RELATED-RELATED"/>
    <property type="match status" value="1"/>
</dbReference>
<dbReference type="RefSeq" id="WP_011848884.1">
    <property type="nucleotide sequence ID" value="NC_009073.1"/>
</dbReference>